<accession>A0A9P5F2L4</accession>
<keyword evidence="4" id="KW-0472">Membrane</keyword>
<dbReference type="PANTHER" id="PTHR11360">
    <property type="entry name" value="MONOCARBOXYLATE TRANSPORTER"/>
    <property type="match status" value="1"/>
</dbReference>
<dbReference type="PANTHER" id="PTHR11360:SF130">
    <property type="entry name" value="MAJOR FACILITATOR SUPERFAMILY (MFS) PROFILE DOMAIN-CONTAINING PROTEIN-RELATED"/>
    <property type="match status" value="1"/>
</dbReference>
<dbReference type="EMBL" id="QPMT01000004">
    <property type="protein sequence ID" value="KAF4864458.1"/>
    <property type="molecule type" value="Genomic_DNA"/>
</dbReference>
<dbReference type="Pfam" id="PF04082">
    <property type="entry name" value="Fungal_trans"/>
    <property type="match status" value="1"/>
</dbReference>
<evidence type="ECO:0000259" key="5">
    <source>
        <dbReference type="PROSITE" id="PS50850"/>
    </source>
</evidence>
<feature type="transmembrane region" description="Helical" evidence="4">
    <location>
        <begin position="650"/>
        <end position="669"/>
    </location>
</feature>
<comment type="similarity">
    <text evidence="2">Belongs to the major facilitator superfamily. Monocarboxylate porter (TC 2.A.1.13) family.</text>
</comment>
<organism evidence="6 7">
    <name type="scientific">Colletotrichum siamense</name>
    <name type="common">Anthracnose fungus</name>
    <dbReference type="NCBI Taxonomy" id="690259"/>
    <lineage>
        <taxon>Eukaryota</taxon>
        <taxon>Fungi</taxon>
        <taxon>Dikarya</taxon>
        <taxon>Ascomycota</taxon>
        <taxon>Pezizomycotina</taxon>
        <taxon>Sordariomycetes</taxon>
        <taxon>Hypocreomycetidae</taxon>
        <taxon>Glomerellales</taxon>
        <taxon>Glomerellaceae</taxon>
        <taxon>Colletotrichum</taxon>
        <taxon>Colletotrichum gloeosporioides species complex</taxon>
    </lineage>
</organism>
<feature type="transmembrane region" description="Helical" evidence="4">
    <location>
        <begin position="761"/>
        <end position="778"/>
    </location>
</feature>
<evidence type="ECO:0000256" key="2">
    <source>
        <dbReference type="ARBA" id="ARBA00006727"/>
    </source>
</evidence>
<dbReference type="GO" id="GO:0016020">
    <property type="term" value="C:membrane"/>
    <property type="evidence" value="ECO:0007669"/>
    <property type="project" value="UniProtKB-SubCell"/>
</dbReference>
<dbReference type="CDD" id="cd17352">
    <property type="entry name" value="MFS_MCT_SLC16"/>
    <property type="match status" value="1"/>
</dbReference>
<dbReference type="InterPro" id="IPR011701">
    <property type="entry name" value="MFS"/>
</dbReference>
<feature type="transmembrane region" description="Helical" evidence="4">
    <location>
        <begin position="232"/>
        <end position="252"/>
    </location>
</feature>
<feature type="transmembrane region" description="Helical" evidence="4">
    <location>
        <begin position="614"/>
        <end position="638"/>
    </location>
</feature>
<gene>
    <name evidence="6" type="primary">apdF-4</name>
    <name evidence="6" type="ORF">CGCSCA2_v001981</name>
</gene>
<feature type="domain" description="Major facilitator superfamily (MFS) profile" evidence="5">
    <location>
        <begin position="523"/>
        <end position="907"/>
    </location>
</feature>
<dbReference type="Proteomes" id="UP000711996">
    <property type="component" value="Unassembled WGS sequence"/>
</dbReference>
<name>A0A9P5F2L4_COLSI</name>
<reference evidence="6" key="1">
    <citation type="submission" date="2019-06" db="EMBL/GenBank/DDBJ databases">
        <authorList>
            <person name="Gan P."/>
            <person name="Shirasu K."/>
        </authorList>
    </citation>
    <scope>NUCLEOTIDE SEQUENCE [LARGE SCALE GENOMIC DNA]</scope>
    <source>
        <strain evidence="6">CAD2</strain>
    </source>
</reference>
<dbReference type="InterPro" id="IPR036259">
    <property type="entry name" value="MFS_trans_sf"/>
</dbReference>
<sequence>MVLAIGAAHLSRRTKVALSEEGYYSSAMKLVDEILKTSSIASVQCILLLEMYAFNSPSSGLSLWSLHHHGLALAIELGLHRNLPLDVGDEQLKSDQLKPRQESEPPTNVTSAIHLFRLARFNSEIKCVLYCVDRQYPPYTQPMVVDAESWRVDILSRLRQWKHNIPRHPEGSPGHYISTLCEIKYHELTMLILRPSPRIQNPDKASLRECFQSALTCTELYHSLYVANSLQYGWLSIHSLFLCVMVMFYCVWKPSEIVKEEDFDSVIRALKVSSDVLSAIGEHWPEAKRSRDILDRISTATIRRFTQHLNKRGPLPTPRESRTSVEVASNLSSEPVVDWSDMGLSWNGTSSVQFGDEEMINTPFAMNYGANDESFMSADIMSYFLGSSADATMGPNDFVHVMDDAPNYFVGISRVELAYIRDRYSMAATTGFPDQADAVEKTEHDLQQVASQHAIDRRSGHDTTKYVTDARLNRGNDAGGHCRYEGSKHIQDSRTNTVAERVPSVAAPSSLADPGPPPDGGLWAWLCVLGTFLVVMNTWGVINSFGVFQSYYVKALDRAPSDISWIGSINVFLLFFIGTFTGRLTDAGFFRPLAISGAILTITGTLATSACTKYWQIFLAQGICVGIGSGCLFCPAVAIVSTYFNKRRSLAIGITACGSGVGGILYPVLVRQLLPRVGFGWTMRTIGFVQGGGLVIAVAILRPRVLPRKTGQFVEWSAFRELEYTSYACGSVLCLMGAYFAFFFVAAYARDIQGMSYTNSLNLVMMMNGVGMVGRLLLTHLADRFGNLTVFVPTAGAGALLLFSWIAVSSPAGVYVWASFSGMATGGIQSLFPSALASLTSDPQKQGTRIGMVFTIVSFAGLIGPPIGGALISAVGGSYVGAQAFAGTSLSLGMAFMMTAREVKRRKKGQDMWMKV</sequence>
<dbReference type="CDD" id="cd12148">
    <property type="entry name" value="fungal_TF_MHR"/>
    <property type="match status" value="1"/>
</dbReference>
<evidence type="ECO:0000256" key="4">
    <source>
        <dbReference type="SAM" id="Phobius"/>
    </source>
</evidence>
<dbReference type="AlphaFoldDB" id="A0A9P5F2L4"/>
<feature type="transmembrane region" description="Helical" evidence="4">
    <location>
        <begin position="851"/>
        <end position="874"/>
    </location>
</feature>
<dbReference type="OrthoDB" id="5212574at2759"/>
<dbReference type="Gene3D" id="1.20.1250.20">
    <property type="entry name" value="MFS general substrate transporter like domains"/>
    <property type="match status" value="2"/>
</dbReference>
<dbReference type="InterPro" id="IPR020846">
    <property type="entry name" value="MFS_dom"/>
</dbReference>
<dbReference type="GO" id="GO:0003677">
    <property type="term" value="F:DNA binding"/>
    <property type="evidence" value="ECO:0007669"/>
    <property type="project" value="InterPro"/>
</dbReference>
<evidence type="ECO:0000313" key="7">
    <source>
        <dbReference type="Proteomes" id="UP000711996"/>
    </source>
</evidence>
<keyword evidence="4" id="KW-1133">Transmembrane helix</keyword>
<evidence type="ECO:0000256" key="3">
    <source>
        <dbReference type="ARBA" id="ARBA00023242"/>
    </source>
</evidence>
<comment type="subcellular location">
    <subcellularLocation>
        <location evidence="1">Membrane</location>
        <topology evidence="1">Multi-pass membrane protein</topology>
    </subcellularLocation>
</comment>
<protein>
    <submittedName>
        <fullName evidence="6">Aspyridones efflux protein apdF</fullName>
    </submittedName>
</protein>
<dbReference type="Pfam" id="PF07690">
    <property type="entry name" value="MFS_1"/>
    <property type="match status" value="1"/>
</dbReference>
<feature type="transmembrane region" description="Helical" evidence="4">
    <location>
        <begin position="880"/>
        <end position="900"/>
    </location>
</feature>
<feature type="transmembrane region" description="Helical" evidence="4">
    <location>
        <begin position="522"/>
        <end position="542"/>
    </location>
</feature>
<evidence type="ECO:0000256" key="1">
    <source>
        <dbReference type="ARBA" id="ARBA00004141"/>
    </source>
</evidence>
<dbReference type="PROSITE" id="PS50850">
    <property type="entry name" value="MFS"/>
    <property type="match status" value="1"/>
</dbReference>
<feature type="transmembrane region" description="Helical" evidence="4">
    <location>
        <begin position="785"/>
        <end position="808"/>
    </location>
</feature>
<proteinExistence type="inferred from homology"/>
<dbReference type="GO" id="GO:0022857">
    <property type="term" value="F:transmembrane transporter activity"/>
    <property type="evidence" value="ECO:0007669"/>
    <property type="project" value="InterPro"/>
</dbReference>
<feature type="transmembrane region" description="Helical" evidence="4">
    <location>
        <begin position="681"/>
        <end position="703"/>
    </location>
</feature>
<dbReference type="SUPFAM" id="SSF103473">
    <property type="entry name" value="MFS general substrate transporter"/>
    <property type="match status" value="1"/>
</dbReference>
<feature type="transmembrane region" description="Helical" evidence="4">
    <location>
        <begin position="724"/>
        <end position="749"/>
    </location>
</feature>
<keyword evidence="4" id="KW-0812">Transmembrane</keyword>
<dbReference type="GO" id="GO:0008270">
    <property type="term" value="F:zinc ion binding"/>
    <property type="evidence" value="ECO:0007669"/>
    <property type="project" value="InterPro"/>
</dbReference>
<comment type="caution">
    <text evidence="6">The sequence shown here is derived from an EMBL/GenBank/DDBJ whole genome shotgun (WGS) entry which is preliminary data.</text>
</comment>
<keyword evidence="7" id="KW-1185">Reference proteome</keyword>
<feature type="transmembrane region" description="Helical" evidence="4">
    <location>
        <begin position="814"/>
        <end position="839"/>
    </location>
</feature>
<feature type="transmembrane region" description="Helical" evidence="4">
    <location>
        <begin position="589"/>
        <end position="608"/>
    </location>
</feature>
<keyword evidence="3" id="KW-0539">Nucleus</keyword>
<feature type="transmembrane region" description="Helical" evidence="4">
    <location>
        <begin position="562"/>
        <end position="582"/>
    </location>
</feature>
<dbReference type="InterPro" id="IPR007219">
    <property type="entry name" value="XnlR_reg_dom"/>
</dbReference>
<dbReference type="InterPro" id="IPR050327">
    <property type="entry name" value="Proton-linked_MCT"/>
</dbReference>
<dbReference type="GO" id="GO:0006351">
    <property type="term" value="P:DNA-templated transcription"/>
    <property type="evidence" value="ECO:0007669"/>
    <property type="project" value="InterPro"/>
</dbReference>
<evidence type="ECO:0000313" key="6">
    <source>
        <dbReference type="EMBL" id="KAF4864458.1"/>
    </source>
</evidence>